<proteinExistence type="predicted"/>
<dbReference type="AlphaFoldDB" id="A0A0F6B4V9"/>
<evidence type="ECO:0000313" key="3">
    <source>
        <dbReference type="Proteomes" id="UP000002695"/>
    </source>
</evidence>
<protein>
    <submittedName>
        <fullName evidence="2">Uncharacterized protein</fullName>
    </submittedName>
</protein>
<organism evidence="2 3">
    <name type="scientific">Salmonella typhimurium (strain 14028s / SGSC 2262)</name>
    <dbReference type="NCBI Taxonomy" id="588858"/>
    <lineage>
        <taxon>Bacteria</taxon>
        <taxon>Pseudomonadati</taxon>
        <taxon>Pseudomonadota</taxon>
        <taxon>Gammaproteobacteria</taxon>
        <taxon>Enterobacterales</taxon>
        <taxon>Enterobacteriaceae</taxon>
        <taxon>Salmonella</taxon>
    </lineage>
</organism>
<evidence type="ECO:0000313" key="2">
    <source>
        <dbReference type="EMBL" id="ACY89550.1"/>
    </source>
</evidence>
<dbReference type="EMBL" id="CP001363">
    <property type="protein sequence ID" value="ACY89550.1"/>
    <property type="molecule type" value="Genomic_DNA"/>
</dbReference>
<gene>
    <name evidence="2" type="ordered locus">STM14_3119</name>
</gene>
<evidence type="ECO:0000256" key="1">
    <source>
        <dbReference type="SAM" id="MobiDB-lite"/>
    </source>
</evidence>
<feature type="compositionally biased region" description="Basic and acidic residues" evidence="1">
    <location>
        <begin position="23"/>
        <end position="39"/>
    </location>
</feature>
<name>A0A0F6B4V9_SALT1</name>
<dbReference type="PATRIC" id="fig|588858.6.peg.2894"/>
<dbReference type="Proteomes" id="UP000002695">
    <property type="component" value="Chromosome"/>
</dbReference>
<dbReference type="HOGENOM" id="CLU_3316582_0_0_6"/>
<reference evidence="2 3" key="1">
    <citation type="journal article" date="2010" name="J. Bacteriol.">
        <title>Short-term signatures of evolutionary change in the Salmonella enterica serovar typhimurium 14028 genome.</title>
        <authorList>
            <person name="Jarvik T."/>
            <person name="Smillie C."/>
            <person name="Groisman E.A."/>
            <person name="Ochman H."/>
        </authorList>
    </citation>
    <scope>NUCLEOTIDE SEQUENCE [LARGE SCALE GENOMIC DNA]</scope>
    <source>
        <strain evidence="3">14028s / SGSC 2262</strain>
    </source>
</reference>
<sequence>MYDRVDGTSASRPDSEFFFTLHPSDDRGVHRMRPPEEMA</sequence>
<keyword evidence="3" id="KW-1185">Reference proteome</keyword>
<accession>A0A0F6B4V9</accession>
<feature type="region of interest" description="Disordered" evidence="1">
    <location>
        <begin position="1"/>
        <end position="39"/>
    </location>
</feature>
<dbReference type="KEGG" id="seo:STM14_3119"/>